<reference evidence="2" key="1">
    <citation type="submission" date="2022-08" db="EMBL/GenBank/DDBJ databases">
        <authorList>
            <consortium name="DOE Joint Genome Institute"/>
            <person name="Min B."/>
            <person name="Riley R."/>
            <person name="Sierra-Patev S."/>
            <person name="Naranjo-Ortiz M."/>
            <person name="Looney B."/>
            <person name="Konkel Z."/>
            <person name="Slot J.C."/>
            <person name="Sakamoto Y."/>
            <person name="Steenwyk J.L."/>
            <person name="Rokas A."/>
            <person name="Carro J."/>
            <person name="Camarero S."/>
            <person name="Ferreira P."/>
            <person name="Molpeceres G."/>
            <person name="Ruiz-Duenas F.J."/>
            <person name="Serrano A."/>
            <person name="Henrissat B."/>
            <person name="Drula E."/>
            <person name="Hughes K.W."/>
            <person name="Mata J.L."/>
            <person name="Ishikawa N.K."/>
            <person name="Vargas-Isla R."/>
            <person name="Ushijima S."/>
            <person name="Smith C.A."/>
            <person name="Ahrendt S."/>
            <person name="Andreopoulos W."/>
            <person name="He G."/>
            <person name="Labutti K."/>
            <person name="Lipzen A."/>
            <person name="Ng V."/>
            <person name="Sandor L."/>
            <person name="Barry K."/>
            <person name="Martinez A.T."/>
            <person name="Xiao Y."/>
            <person name="Gibbons J.G."/>
            <person name="Terashima K."/>
            <person name="Hibbett D.S."/>
            <person name="Grigoriev I.V."/>
        </authorList>
    </citation>
    <scope>NUCLEOTIDE SEQUENCE</scope>
    <source>
        <strain evidence="2">Sp2 HRB7682 ss15</strain>
    </source>
</reference>
<reference evidence="2" key="2">
    <citation type="journal article" date="2023" name="Proc. Natl. Acad. Sci. U.S.A.">
        <title>A global phylogenomic analysis of the shiitake genus Lentinula.</title>
        <authorList>
            <person name="Sierra-Patev S."/>
            <person name="Min B."/>
            <person name="Naranjo-Ortiz M."/>
            <person name="Looney B."/>
            <person name="Konkel Z."/>
            <person name="Slot J.C."/>
            <person name="Sakamoto Y."/>
            <person name="Steenwyk J.L."/>
            <person name="Rokas A."/>
            <person name="Carro J."/>
            <person name="Camarero S."/>
            <person name="Ferreira P."/>
            <person name="Molpeceres G."/>
            <person name="Ruiz-Duenas F.J."/>
            <person name="Serrano A."/>
            <person name="Henrissat B."/>
            <person name="Drula E."/>
            <person name="Hughes K.W."/>
            <person name="Mata J.L."/>
            <person name="Ishikawa N.K."/>
            <person name="Vargas-Isla R."/>
            <person name="Ushijima S."/>
            <person name="Smith C.A."/>
            <person name="Donoghue J."/>
            <person name="Ahrendt S."/>
            <person name="Andreopoulos W."/>
            <person name="He G."/>
            <person name="LaButti K."/>
            <person name="Lipzen A."/>
            <person name="Ng V."/>
            <person name="Riley R."/>
            <person name="Sandor L."/>
            <person name="Barry K."/>
            <person name="Martinez A.T."/>
            <person name="Xiao Y."/>
            <person name="Gibbons J.G."/>
            <person name="Terashima K."/>
            <person name="Grigoriev I.V."/>
            <person name="Hibbett D."/>
        </authorList>
    </citation>
    <scope>NUCLEOTIDE SEQUENCE</scope>
    <source>
        <strain evidence="2">Sp2 HRB7682 ss15</strain>
    </source>
</reference>
<evidence type="ECO:0000313" key="3">
    <source>
        <dbReference type="Proteomes" id="UP001150238"/>
    </source>
</evidence>
<dbReference type="EMBL" id="JANVFS010000065">
    <property type="protein sequence ID" value="KAJ4463833.1"/>
    <property type="molecule type" value="Genomic_DNA"/>
</dbReference>
<comment type="caution">
    <text evidence="2">The sequence shown here is derived from an EMBL/GenBank/DDBJ whole genome shotgun (WGS) entry which is preliminary data.</text>
</comment>
<evidence type="ECO:0000256" key="1">
    <source>
        <dbReference type="SAM" id="SignalP"/>
    </source>
</evidence>
<protein>
    <recommendedName>
        <fullName evidence="4">Secreted protein</fullName>
    </recommendedName>
</protein>
<feature type="chain" id="PRO_5040741747" description="Secreted protein" evidence="1">
    <location>
        <begin position="19"/>
        <end position="71"/>
    </location>
</feature>
<evidence type="ECO:0000313" key="2">
    <source>
        <dbReference type="EMBL" id="KAJ4463833.1"/>
    </source>
</evidence>
<gene>
    <name evidence="2" type="ORF">C8J55DRAFT_530919</name>
</gene>
<sequence>MVLIPVFFSFSILPESTARFPPPSSLKSSATHPLQTPRCTSFCSRNSTVNCLRLKSPDTKPRNSTSSSVTC</sequence>
<proteinExistence type="predicted"/>
<evidence type="ECO:0008006" key="4">
    <source>
        <dbReference type="Google" id="ProtNLM"/>
    </source>
</evidence>
<feature type="signal peptide" evidence="1">
    <location>
        <begin position="1"/>
        <end position="18"/>
    </location>
</feature>
<accession>A0A9W8ZRK6</accession>
<dbReference type="AlphaFoldDB" id="A0A9W8ZRK6"/>
<name>A0A9W8ZRK6_9AGAR</name>
<dbReference type="Proteomes" id="UP001150238">
    <property type="component" value="Unassembled WGS sequence"/>
</dbReference>
<keyword evidence="1" id="KW-0732">Signal</keyword>
<organism evidence="2 3">
    <name type="scientific">Lentinula lateritia</name>
    <dbReference type="NCBI Taxonomy" id="40482"/>
    <lineage>
        <taxon>Eukaryota</taxon>
        <taxon>Fungi</taxon>
        <taxon>Dikarya</taxon>
        <taxon>Basidiomycota</taxon>
        <taxon>Agaricomycotina</taxon>
        <taxon>Agaricomycetes</taxon>
        <taxon>Agaricomycetidae</taxon>
        <taxon>Agaricales</taxon>
        <taxon>Marasmiineae</taxon>
        <taxon>Omphalotaceae</taxon>
        <taxon>Lentinula</taxon>
    </lineage>
</organism>